<organism evidence="1 2">
    <name type="scientific">Hoyosella subflava (strain DSM 45089 / JCM 17490 / NBRC 109087 / DQS3-9A1)</name>
    <name type="common">Amycolicicoccus subflavus</name>
    <dbReference type="NCBI Taxonomy" id="443218"/>
    <lineage>
        <taxon>Bacteria</taxon>
        <taxon>Bacillati</taxon>
        <taxon>Actinomycetota</taxon>
        <taxon>Actinomycetes</taxon>
        <taxon>Mycobacteriales</taxon>
        <taxon>Hoyosellaceae</taxon>
        <taxon>Hoyosella</taxon>
    </lineage>
</organism>
<evidence type="ECO:0000313" key="1">
    <source>
        <dbReference type="EMBL" id="AEF39234.1"/>
    </source>
</evidence>
<protein>
    <submittedName>
        <fullName evidence="1">Uncharacterized protein</fullName>
    </submittedName>
</protein>
<name>F6ELE2_HOYSD</name>
<dbReference type="AlphaFoldDB" id="F6ELE2"/>
<dbReference type="HOGENOM" id="CLU_3113873_0_0_11"/>
<gene>
    <name evidence="1" type="ordered locus">AS9A_0780</name>
</gene>
<dbReference type="Proteomes" id="UP000009235">
    <property type="component" value="Chromosome"/>
</dbReference>
<accession>F6ELE2</accession>
<reference evidence="1 2" key="1">
    <citation type="journal article" date="2011" name="J. Bacteriol.">
        <title>Complete genome sequence of Amycolicicoccus subflavus DQS3-9A1T, an actinomycete isolated from crude oil-polluted soil.</title>
        <authorList>
            <person name="Cai M."/>
            <person name="Chen W.M."/>
            <person name="Nie Y."/>
            <person name="Chi C.Q."/>
            <person name="Wang Y.N."/>
            <person name="Tang Y.Q."/>
            <person name="Li G.Y."/>
            <person name="Wu X.L."/>
        </authorList>
    </citation>
    <scope>NUCLEOTIDE SEQUENCE [LARGE SCALE GENOMIC DNA]</scope>
    <source>
        <strain evidence="2">DSM 45089 / DQS3-9A1</strain>
    </source>
</reference>
<dbReference type="OrthoDB" id="4373732at2"/>
<dbReference type="KEGG" id="asd:AS9A_0780"/>
<evidence type="ECO:0000313" key="2">
    <source>
        <dbReference type="Proteomes" id="UP000009235"/>
    </source>
</evidence>
<keyword evidence="2" id="KW-1185">Reference proteome</keyword>
<dbReference type="EMBL" id="CP002786">
    <property type="protein sequence ID" value="AEF39234.1"/>
    <property type="molecule type" value="Genomic_DNA"/>
</dbReference>
<dbReference type="RefSeq" id="WP_013805583.1">
    <property type="nucleotide sequence ID" value="NC_015564.1"/>
</dbReference>
<sequence>MVSSAVATAGTIDGHRPNLLSRALTDITTAGSLGYEVDYYARQIITQPAH</sequence>
<proteinExistence type="predicted"/>